<feature type="domain" description="BRCT" evidence="2">
    <location>
        <begin position="40"/>
        <end position="119"/>
    </location>
</feature>
<organism evidence="3 4">
    <name type="scientific">Mycena citricolor</name>
    <dbReference type="NCBI Taxonomy" id="2018698"/>
    <lineage>
        <taxon>Eukaryota</taxon>
        <taxon>Fungi</taxon>
        <taxon>Dikarya</taxon>
        <taxon>Basidiomycota</taxon>
        <taxon>Agaricomycotina</taxon>
        <taxon>Agaricomycetes</taxon>
        <taxon>Agaricomycetidae</taxon>
        <taxon>Agaricales</taxon>
        <taxon>Marasmiineae</taxon>
        <taxon>Mycenaceae</taxon>
        <taxon>Mycena</taxon>
    </lineage>
</organism>
<feature type="region of interest" description="Disordered" evidence="1">
    <location>
        <begin position="553"/>
        <end position="835"/>
    </location>
</feature>
<protein>
    <recommendedName>
        <fullName evidence="2">BRCT domain-containing protein</fullName>
    </recommendedName>
</protein>
<dbReference type="Pfam" id="PF16589">
    <property type="entry name" value="BRCT_2"/>
    <property type="match status" value="1"/>
</dbReference>
<feature type="region of interest" description="Disordered" evidence="1">
    <location>
        <begin position="852"/>
        <end position="879"/>
    </location>
</feature>
<reference evidence="3" key="1">
    <citation type="submission" date="2023-11" db="EMBL/GenBank/DDBJ databases">
        <authorList>
            <person name="De Vega J J."/>
            <person name="De Vega J J."/>
        </authorList>
    </citation>
    <scope>NUCLEOTIDE SEQUENCE</scope>
</reference>
<feature type="compositionally biased region" description="Polar residues" evidence="1">
    <location>
        <begin position="563"/>
        <end position="586"/>
    </location>
</feature>
<evidence type="ECO:0000313" key="4">
    <source>
        <dbReference type="Proteomes" id="UP001295794"/>
    </source>
</evidence>
<comment type="caution">
    <text evidence="3">The sequence shown here is derived from an EMBL/GenBank/DDBJ whole genome shotgun (WGS) entry which is preliminary data.</text>
</comment>
<dbReference type="PROSITE" id="PS50172">
    <property type="entry name" value="BRCT"/>
    <property type="match status" value="3"/>
</dbReference>
<keyword evidence="4" id="KW-1185">Reference proteome</keyword>
<dbReference type="GO" id="GO:0005634">
    <property type="term" value="C:nucleus"/>
    <property type="evidence" value="ECO:0007669"/>
    <property type="project" value="TreeGrafter"/>
</dbReference>
<gene>
    <name evidence="3" type="ORF">MYCIT1_LOCUS33252</name>
</gene>
<dbReference type="GO" id="GO:1990683">
    <property type="term" value="P:DNA double-strand break attachment to nuclear envelope"/>
    <property type="evidence" value="ECO:0007669"/>
    <property type="project" value="TreeGrafter"/>
</dbReference>
<dbReference type="InterPro" id="IPR053036">
    <property type="entry name" value="CellCycle_DNARepair_Reg"/>
</dbReference>
<name>A0AAD2HTH6_9AGAR</name>
<dbReference type="GO" id="GO:0006302">
    <property type="term" value="P:double-strand break repair"/>
    <property type="evidence" value="ECO:0007669"/>
    <property type="project" value="TreeGrafter"/>
</dbReference>
<evidence type="ECO:0000313" key="3">
    <source>
        <dbReference type="EMBL" id="CAK5281901.1"/>
    </source>
</evidence>
<dbReference type="PANTHER" id="PTHR47667:SF1">
    <property type="entry name" value="REGULATOR OF TY1 TRANSPOSITION PROTEIN 107"/>
    <property type="match status" value="1"/>
</dbReference>
<dbReference type="Pfam" id="PF12738">
    <property type="entry name" value="PTCB-BRCT"/>
    <property type="match status" value="1"/>
</dbReference>
<feature type="compositionally biased region" description="Polar residues" evidence="1">
    <location>
        <begin position="716"/>
        <end position="728"/>
    </location>
</feature>
<evidence type="ECO:0000256" key="1">
    <source>
        <dbReference type="SAM" id="MobiDB-lite"/>
    </source>
</evidence>
<dbReference type="SUPFAM" id="SSF52113">
    <property type="entry name" value="BRCT domain"/>
    <property type="match status" value="4"/>
</dbReference>
<dbReference type="EMBL" id="CAVNYO010000444">
    <property type="protein sequence ID" value="CAK5281901.1"/>
    <property type="molecule type" value="Genomic_DNA"/>
</dbReference>
<dbReference type="Proteomes" id="UP001295794">
    <property type="component" value="Unassembled WGS sequence"/>
</dbReference>
<feature type="domain" description="BRCT" evidence="2">
    <location>
        <begin position="404"/>
        <end position="474"/>
    </location>
</feature>
<feature type="region of interest" description="Disordered" evidence="1">
    <location>
        <begin position="241"/>
        <end position="262"/>
    </location>
</feature>
<feature type="domain" description="BRCT" evidence="2">
    <location>
        <begin position="145"/>
        <end position="223"/>
    </location>
</feature>
<proteinExistence type="predicted"/>
<dbReference type="SMART" id="SM00292">
    <property type="entry name" value="BRCT"/>
    <property type="match status" value="4"/>
</dbReference>
<dbReference type="InterPro" id="IPR001357">
    <property type="entry name" value="BRCT_dom"/>
</dbReference>
<sequence length="1015" mass="112322">MNTIIPKNMYSASKAITGILNILCRQHQTLTQIGPALDPMDPPLFEGVSFHITESYPTARKSSLERALQRYGGTRAVSVYDASLIVTNTMSFEGRQDVDRNAVSIVTDLWVDRTIALKKPQKYGPLLGVRIGLTRFYRPEHYSADPAMIFSGVIASSADLRDNDVEIMTAGIVALGGQWRVGLMRDVTHVFAMNKDDDRSSVYSMALENHVKVLLPAWFDDSVTLGQRDLATVRYQWPDPPCLRKDDSENTPASQRKSMSPQKKAMFRTAVWEDATGPPAQIVQTASNVWTGNRILLSPSLELAAKKLQMVRDAVVRGGGVVVKLAANNGVGHTREELQLIRENRADILITRHRVGRPFFEAFRKGKTVGTLAWLLNVGLTGVYSSPMDQLLHFPCPPGKVPGFQTHSISITNYTGEIRDYLKKLITMMGGEFTPTFGSKNTALVAAYVKGGKTDKAAEWSIPIVNQLWLEDCFFQWKNLTPALSKYISHPQGVDLPSITGDRGMVEETLRSIIASEEAKEKKAEMATSQNSADENEVLGGLMAESDADVAMTGVSGDENDQDPPTTSAGPSTPRRSQSRAATPFSSKIKRIRALPPSSDSERDNIPKTPTVGLDRSSPRKQEKEQPRTPGRVRRKRSPSPSDAEQPKEALPPKKKLVRRVTGQPVASSSKLPSESERTPTPPPRLQPSPFSSPLTPQKDGPRFSVVVPTHASLLTRRTVQAASNESVSVPPRSLAHEEDEPEADVSFESRPKRMAATKANQVLHETIMPDMNKYQQEMRNRRGRRSLGPGFDIEDTELRPPKPKRRKTEDSAPLSDDDDDDVSSATVSKGKRRETRSIRLMTTLVELDDRVFSSTTGTGENGRESDRQGAGLHAPCRARHSPDREVSVCISRRSLLLRKEWAVDSAARGALLPENNYIIDDPAGHEKYAFDLSDALARARVLKGTLFKNKTFYITPSIKTSREMLKNVVEANGGSMVRPRRLHFLIARFSFTPFCRKTPAIHPCAHSKTAQTDI</sequence>
<dbReference type="AlphaFoldDB" id="A0AAD2HTH6"/>
<dbReference type="GO" id="GO:0035361">
    <property type="term" value="C:Cul8-RING ubiquitin ligase complex"/>
    <property type="evidence" value="ECO:0007669"/>
    <property type="project" value="TreeGrafter"/>
</dbReference>
<accession>A0AAD2HTH6</accession>
<feature type="compositionally biased region" description="Polar residues" evidence="1">
    <location>
        <begin position="250"/>
        <end position="261"/>
    </location>
</feature>
<evidence type="ECO:0000259" key="2">
    <source>
        <dbReference type="PROSITE" id="PS50172"/>
    </source>
</evidence>
<dbReference type="InterPro" id="IPR036420">
    <property type="entry name" value="BRCT_dom_sf"/>
</dbReference>
<dbReference type="Gene3D" id="3.40.50.10190">
    <property type="entry name" value="BRCT domain"/>
    <property type="match status" value="5"/>
</dbReference>
<feature type="compositionally biased region" description="Basic and acidic residues" evidence="1">
    <location>
        <begin position="617"/>
        <end position="627"/>
    </location>
</feature>
<dbReference type="PANTHER" id="PTHR47667">
    <property type="entry name" value="REGULATOR OF TY1 TRANSPOSITION PROTEIN 107"/>
    <property type="match status" value="1"/>
</dbReference>